<dbReference type="SMART" id="SM00382">
    <property type="entry name" value="AAA"/>
    <property type="match status" value="1"/>
</dbReference>
<dbReference type="RefSeq" id="WP_013651319.1">
    <property type="nucleotide sequence ID" value="NC_015259.1"/>
</dbReference>
<evidence type="ECO:0000256" key="2">
    <source>
        <dbReference type="ARBA" id="ARBA00022741"/>
    </source>
</evidence>
<dbReference type="CDD" id="cd03230">
    <property type="entry name" value="ABC_DR_subfamily_A"/>
    <property type="match status" value="1"/>
</dbReference>
<dbReference type="GO" id="GO:0005524">
    <property type="term" value="F:ATP binding"/>
    <property type="evidence" value="ECO:0007669"/>
    <property type="project" value="UniProtKB-KW"/>
</dbReference>
<dbReference type="InterPro" id="IPR051782">
    <property type="entry name" value="ABC_Transporter_VariousFunc"/>
</dbReference>
<dbReference type="STRING" id="991905.SL003B_0562"/>
<dbReference type="InterPro" id="IPR003593">
    <property type="entry name" value="AAA+_ATPase"/>
</dbReference>
<proteinExistence type="predicted"/>
<dbReference type="PROSITE" id="PS50893">
    <property type="entry name" value="ABC_TRANSPORTER_2"/>
    <property type="match status" value="1"/>
</dbReference>
<sequence>MTPAVLTLDKVTKCFDRRPAVDAVSFALAEGERIALLGHNGAGKTTLFKMILGFLRPDTGALAVFGARPGTAAARTAIAYLPEAVAFHKSLTGEEVLRYYARLKGEDATRAVSLLDRVGLAEAGRRRVGTYSKGMRQRLGLAQALIGRPRLVLLDEPTSGLDPISRQNFYEIVEEVAARGATVLLSSHALTEVEAKTDRILILSHGRLVADDTLSRLRAQARLPIRLKVQGTEETAAEIAERLGGRRLNGRSVELLCDPSDKVARLAAITALGSMVADVDVTLPSLDDIYRHFSGVAPKED</sequence>
<accession>F2J4Q3</accession>
<reference evidence="5 6" key="1">
    <citation type="journal article" date="2011" name="J. Bacteriol.">
        <title>Complete genome sequence of Polymorphum gilvum SL003B-26A1T, a crude oil-degrading bacterium from oil-polluted saline soil.</title>
        <authorList>
            <person name="Li S.G."/>
            <person name="Tang Y.Q."/>
            <person name="Nie Y."/>
            <person name="Cai M."/>
            <person name="Wu X.L."/>
        </authorList>
    </citation>
    <scope>NUCLEOTIDE SEQUENCE [LARGE SCALE GENOMIC DNA]</scope>
    <source>
        <strain evidence="6">LMG 25793 / CGMCC 1.9160 / SL003B-26A1</strain>
    </source>
</reference>
<dbReference type="OrthoDB" id="9778547at2"/>
<dbReference type="InterPro" id="IPR027417">
    <property type="entry name" value="P-loop_NTPase"/>
</dbReference>
<dbReference type="AlphaFoldDB" id="F2J4Q3"/>
<dbReference type="eggNOG" id="COG1131">
    <property type="taxonomic scope" value="Bacteria"/>
</dbReference>
<evidence type="ECO:0000259" key="4">
    <source>
        <dbReference type="PROSITE" id="PS50893"/>
    </source>
</evidence>
<evidence type="ECO:0000313" key="6">
    <source>
        <dbReference type="Proteomes" id="UP000008130"/>
    </source>
</evidence>
<protein>
    <submittedName>
        <fullName evidence="5">ABC transporter, ATP-binding protein NosF</fullName>
    </submittedName>
</protein>
<dbReference type="EMBL" id="CP002568">
    <property type="protein sequence ID" value="ADZ68995.1"/>
    <property type="molecule type" value="Genomic_DNA"/>
</dbReference>
<dbReference type="InterPro" id="IPR017871">
    <property type="entry name" value="ABC_transporter-like_CS"/>
</dbReference>
<dbReference type="InterPro" id="IPR003439">
    <property type="entry name" value="ABC_transporter-like_ATP-bd"/>
</dbReference>
<dbReference type="PANTHER" id="PTHR42939:SF1">
    <property type="entry name" value="ABC TRANSPORTER ATP-BINDING PROTEIN ALBC-RELATED"/>
    <property type="match status" value="1"/>
</dbReference>
<evidence type="ECO:0000256" key="3">
    <source>
        <dbReference type="ARBA" id="ARBA00022840"/>
    </source>
</evidence>
<keyword evidence="1" id="KW-0813">Transport</keyword>
<dbReference type="Gene3D" id="3.40.50.300">
    <property type="entry name" value="P-loop containing nucleotide triphosphate hydrolases"/>
    <property type="match status" value="1"/>
</dbReference>
<gene>
    <name evidence="5" type="ordered locus">SL003B_0562</name>
</gene>
<dbReference type="Pfam" id="PF00005">
    <property type="entry name" value="ABC_tran"/>
    <property type="match status" value="1"/>
</dbReference>
<dbReference type="KEGG" id="pgv:SL003B_0562"/>
<dbReference type="PROSITE" id="PS00211">
    <property type="entry name" value="ABC_TRANSPORTER_1"/>
    <property type="match status" value="1"/>
</dbReference>
<keyword evidence="3 5" id="KW-0067">ATP-binding</keyword>
<dbReference type="HOGENOM" id="CLU_000604_1_2_5"/>
<organism evidence="5 6">
    <name type="scientific">Polymorphum gilvum (strain LMG 25793 / CGMCC 1.9160 / SL003B-26A1)</name>
    <dbReference type="NCBI Taxonomy" id="991905"/>
    <lineage>
        <taxon>Bacteria</taxon>
        <taxon>Pseudomonadati</taxon>
        <taxon>Pseudomonadota</taxon>
        <taxon>Alphaproteobacteria</taxon>
        <taxon>Rhodobacterales</taxon>
        <taxon>Paracoccaceae</taxon>
        <taxon>Polymorphum</taxon>
    </lineage>
</organism>
<evidence type="ECO:0000256" key="1">
    <source>
        <dbReference type="ARBA" id="ARBA00022448"/>
    </source>
</evidence>
<dbReference type="GO" id="GO:0016887">
    <property type="term" value="F:ATP hydrolysis activity"/>
    <property type="evidence" value="ECO:0007669"/>
    <property type="project" value="InterPro"/>
</dbReference>
<dbReference type="PATRIC" id="fig|991905.3.peg.576"/>
<keyword evidence="6" id="KW-1185">Reference proteome</keyword>
<dbReference type="SUPFAM" id="SSF52540">
    <property type="entry name" value="P-loop containing nucleoside triphosphate hydrolases"/>
    <property type="match status" value="1"/>
</dbReference>
<feature type="domain" description="ABC transporter" evidence="4">
    <location>
        <begin position="6"/>
        <end position="230"/>
    </location>
</feature>
<name>F2J4Q3_POLGS</name>
<dbReference type="Proteomes" id="UP000008130">
    <property type="component" value="Chromosome"/>
</dbReference>
<evidence type="ECO:0000313" key="5">
    <source>
        <dbReference type="EMBL" id="ADZ68995.1"/>
    </source>
</evidence>
<dbReference type="PANTHER" id="PTHR42939">
    <property type="entry name" value="ABC TRANSPORTER ATP-BINDING PROTEIN ALBC-RELATED"/>
    <property type="match status" value="1"/>
</dbReference>
<keyword evidence="2" id="KW-0547">Nucleotide-binding</keyword>